<evidence type="ECO:0000256" key="2">
    <source>
        <dbReference type="ARBA" id="ARBA00022692"/>
    </source>
</evidence>
<keyword evidence="2 5" id="KW-0812">Transmembrane</keyword>
<dbReference type="Pfam" id="PF07681">
    <property type="entry name" value="DoxX"/>
    <property type="match status" value="1"/>
</dbReference>
<evidence type="ECO:0000256" key="5">
    <source>
        <dbReference type="SAM" id="Phobius"/>
    </source>
</evidence>
<evidence type="ECO:0000256" key="4">
    <source>
        <dbReference type="ARBA" id="ARBA00023136"/>
    </source>
</evidence>
<proteinExistence type="predicted"/>
<dbReference type="OrthoDB" id="796738at2"/>
<keyword evidence="7" id="KW-1185">Reference proteome</keyword>
<sequence length="137" mass="15735">MLNHTVVAFFARVLLGVIFLMQGIGKVFTWGLDGVYNSFKPYEDTFLPKFSIVFAAYYTSYAELICGALLIIGLFKNYALYALALVLLIVSFGHGLTSPIWDMSHVMWRSMLLIFLLVIPQEWDKWQIESLIRKEKS</sequence>
<feature type="transmembrane region" description="Helical" evidence="5">
    <location>
        <begin position="79"/>
        <end position="100"/>
    </location>
</feature>
<feature type="transmembrane region" description="Helical" evidence="5">
    <location>
        <begin position="7"/>
        <end position="30"/>
    </location>
</feature>
<evidence type="ECO:0000313" key="7">
    <source>
        <dbReference type="Proteomes" id="UP000095552"/>
    </source>
</evidence>
<dbReference type="GO" id="GO:0016020">
    <property type="term" value="C:membrane"/>
    <property type="evidence" value="ECO:0007669"/>
    <property type="project" value="UniProtKB-SubCell"/>
</dbReference>
<feature type="transmembrane region" description="Helical" evidence="5">
    <location>
        <begin position="50"/>
        <end position="72"/>
    </location>
</feature>
<dbReference type="EMBL" id="MDGQ01000004">
    <property type="protein sequence ID" value="OEK05859.1"/>
    <property type="molecule type" value="Genomic_DNA"/>
</dbReference>
<protein>
    <recommendedName>
        <fullName evidence="8">DoxX family protein</fullName>
    </recommendedName>
</protein>
<dbReference type="STRING" id="1563681.BFP71_07005"/>
<evidence type="ECO:0008006" key="8">
    <source>
        <dbReference type="Google" id="ProtNLM"/>
    </source>
</evidence>
<gene>
    <name evidence="6" type="ORF">BFP71_07005</name>
</gene>
<dbReference type="Proteomes" id="UP000095552">
    <property type="component" value="Unassembled WGS sequence"/>
</dbReference>
<organism evidence="6 7">
    <name type="scientific">Roseivirga misakiensis</name>
    <dbReference type="NCBI Taxonomy" id="1563681"/>
    <lineage>
        <taxon>Bacteria</taxon>
        <taxon>Pseudomonadati</taxon>
        <taxon>Bacteroidota</taxon>
        <taxon>Cytophagia</taxon>
        <taxon>Cytophagales</taxon>
        <taxon>Roseivirgaceae</taxon>
        <taxon>Roseivirga</taxon>
    </lineage>
</organism>
<accession>A0A1E5T3A0</accession>
<dbReference type="InterPro" id="IPR032808">
    <property type="entry name" value="DoxX"/>
</dbReference>
<evidence type="ECO:0000313" key="6">
    <source>
        <dbReference type="EMBL" id="OEK05859.1"/>
    </source>
</evidence>
<dbReference type="RefSeq" id="WP_069834777.1">
    <property type="nucleotide sequence ID" value="NZ_MDGQ01000004.1"/>
</dbReference>
<evidence type="ECO:0000256" key="3">
    <source>
        <dbReference type="ARBA" id="ARBA00022989"/>
    </source>
</evidence>
<comment type="caution">
    <text evidence="6">The sequence shown here is derived from an EMBL/GenBank/DDBJ whole genome shotgun (WGS) entry which is preliminary data.</text>
</comment>
<evidence type="ECO:0000256" key="1">
    <source>
        <dbReference type="ARBA" id="ARBA00004141"/>
    </source>
</evidence>
<keyword evidence="3 5" id="KW-1133">Transmembrane helix</keyword>
<comment type="subcellular location">
    <subcellularLocation>
        <location evidence="1">Membrane</location>
        <topology evidence="1">Multi-pass membrane protein</topology>
    </subcellularLocation>
</comment>
<dbReference type="AlphaFoldDB" id="A0A1E5T3A0"/>
<reference evidence="6 7" key="1">
    <citation type="submission" date="2016-08" db="EMBL/GenBank/DDBJ databases">
        <title>Draft genome of Fabibacter sp. strain SK-8.</title>
        <authorList>
            <person name="Wong S.-K."/>
            <person name="Hamasaki K."/>
            <person name="Yoshizawa S."/>
        </authorList>
    </citation>
    <scope>NUCLEOTIDE SEQUENCE [LARGE SCALE GENOMIC DNA]</scope>
    <source>
        <strain evidence="6 7">SK-8</strain>
    </source>
</reference>
<keyword evidence="4 5" id="KW-0472">Membrane</keyword>
<name>A0A1E5T3A0_9BACT</name>